<comment type="caution">
    <text evidence="2">The sequence shown here is derived from an EMBL/GenBank/DDBJ whole genome shotgun (WGS) entry which is preliminary data.</text>
</comment>
<dbReference type="EMBL" id="WUEY01000010">
    <property type="protein sequence ID" value="NEI72196.1"/>
    <property type="molecule type" value="Genomic_DNA"/>
</dbReference>
<proteinExistence type="predicted"/>
<dbReference type="InterPro" id="IPR029058">
    <property type="entry name" value="AB_hydrolase_fold"/>
</dbReference>
<dbReference type="Gene3D" id="3.40.50.1820">
    <property type="entry name" value="alpha/beta hydrolase"/>
    <property type="match status" value="1"/>
</dbReference>
<evidence type="ECO:0000259" key="1">
    <source>
        <dbReference type="Pfam" id="PF12697"/>
    </source>
</evidence>
<dbReference type="Pfam" id="PF12697">
    <property type="entry name" value="Abhydrolase_6"/>
    <property type="match status" value="1"/>
</dbReference>
<gene>
    <name evidence="2" type="ORF">GR212_21655</name>
</gene>
<dbReference type="InterPro" id="IPR000073">
    <property type="entry name" value="AB_hydrolase_1"/>
</dbReference>
<dbReference type="PANTHER" id="PTHR43689:SF8">
    <property type="entry name" value="ALPHA_BETA-HYDROLASES SUPERFAMILY PROTEIN"/>
    <property type="match status" value="1"/>
</dbReference>
<reference evidence="2 3" key="1">
    <citation type="submission" date="2019-12" db="EMBL/GenBank/DDBJ databases">
        <title>Rhizobium genotypes associated with high levels of biological nitrogen fixation by grain legumes in a temperate-maritime cropping system.</title>
        <authorList>
            <person name="Maluk M."/>
            <person name="Francesc Ferrando Molina F."/>
            <person name="Lopez Del Egido L."/>
            <person name="Lafos M."/>
            <person name="Langarica-Fuentes A."/>
            <person name="Gebre Yohannes G."/>
            <person name="Young M.W."/>
            <person name="Martin P."/>
            <person name="Gantlett R."/>
            <person name="Kenicer G."/>
            <person name="Hawes C."/>
            <person name="Begg G.S."/>
            <person name="Quilliam R.S."/>
            <person name="Squire G.R."/>
            <person name="Poole P.S."/>
            <person name="Young P.W."/>
            <person name="Iannetta P.M."/>
            <person name="James E.K."/>
        </authorList>
    </citation>
    <scope>NUCLEOTIDE SEQUENCE [LARGE SCALE GENOMIC DNA]</scope>
    <source>
        <strain evidence="2 3">JHI1118</strain>
    </source>
</reference>
<dbReference type="SUPFAM" id="SSF53474">
    <property type="entry name" value="alpha/beta-Hydrolases"/>
    <property type="match status" value="1"/>
</dbReference>
<organism evidence="2 3">
    <name type="scientific">Rhizobium lusitanum</name>
    <dbReference type="NCBI Taxonomy" id="293958"/>
    <lineage>
        <taxon>Bacteria</taxon>
        <taxon>Pseudomonadati</taxon>
        <taxon>Pseudomonadota</taxon>
        <taxon>Alphaproteobacteria</taxon>
        <taxon>Hyphomicrobiales</taxon>
        <taxon>Rhizobiaceae</taxon>
        <taxon>Rhizobium/Agrobacterium group</taxon>
        <taxon>Rhizobium</taxon>
    </lineage>
</organism>
<dbReference type="Proteomes" id="UP000483035">
    <property type="component" value="Unassembled WGS sequence"/>
</dbReference>
<feature type="domain" description="AB hydrolase-1" evidence="1">
    <location>
        <begin position="44"/>
        <end position="250"/>
    </location>
</feature>
<sequence length="266" mass="29300">MRNTEEAEHWIATPRGDLFAKSWTPRSESGGVPVILHHDSLGCVTLWRDFPALLATTLQRRVIAYDRLGFGQSAARHDRLDLNFLRDEAVHQLPFVLDSFAIDRFVACGHSVGGGMAVETGAFFAQRCEAIVTIAAQAFVEDRTVDGIKAAQEAFAAPGALDRLTRYHGEKADWVLKAWIETWLSPAFESWSLEPTLAKISRPVLAIHGDRDEYGSLAHPRRIASGRGVCRILPDIGHTPHRECPDLLADEIAGWLTRLKGSGTAA</sequence>
<name>A0A6L9UDH2_9HYPH</name>
<dbReference type="AlphaFoldDB" id="A0A6L9UDH2"/>
<evidence type="ECO:0000313" key="2">
    <source>
        <dbReference type="EMBL" id="NEI72196.1"/>
    </source>
</evidence>
<protein>
    <submittedName>
        <fullName evidence="2">Alpha/beta fold hydrolase</fullName>
    </submittedName>
</protein>
<accession>A0A6L9UDH2</accession>
<dbReference type="RefSeq" id="WP_163989246.1">
    <property type="nucleotide sequence ID" value="NZ_WUEY01000010.1"/>
</dbReference>
<dbReference type="GO" id="GO:0016787">
    <property type="term" value="F:hydrolase activity"/>
    <property type="evidence" value="ECO:0007669"/>
    <property type="project" value="UniProtKB-KW"/>
</dbReference>
<dbReference type="PANTHER" id="PTHR43689">
    <property type="entry name" value="HYDROLASE"/>
    <property type="match status" value="1"/>
</dbReference>
<keyword evidence="2" id="KW-0378">Hydrolase</keyword>
<evidence type="ECO:0000313" key="3">
    <source>
        <dbReference type="Proteomes" id="UP000483035"/>
    </source>
</evidence>